<dbReference type="Pfam" id="PF00989">
    <property type="entry name" value="PAS"/>
    <property type="match status" value="1"/>
</dbReference>
<dbReference type="Proteomes" id="UP000451233">
    <property type="component" value="Unassembled WGS sequence"/>
</dbReference>
<dbReference type="PROSITE" id="PS50112">
    <property type="entry name" value="PAS"/>
    <property type="match status" value="4"/>
</dbReference>
<dbReference type="RefSeq" id="WP_160908784.1">
    <property type="nucleotide sequence ID" value="NZ_WVHS01000006.1"/>
</dbReference>
<evidence type="ECO:0000256" key="2">
    <source>
        <dbReference type="ARBA" id="ARBA00012438"/>
    </source>
</evidence>
<dbReference type="CDD" id="cd00075">
    <property type="entry name" value="HATPase"/>
    <property type="match status" value="1"/>
</dbReference>
<dbReference type="CDD" id="cd00082">
    <property type="entry name" value="HisKA"/>
    <property type="match status" value="1"/>
</dbReference>
<dbReference type="SUPFAM" id="SSF55785">
    <property type="entry name" value="PYP-like sensor domain (PAS domain)"/>
    <property type="match status" value="6"/>
</dbReference>
<evidence type="ECO:0000313" key="10">
    <source>
        <dbReference type="Proteomes" id="UP000451233"/>
    </source>
</evidence>
<dbReference type="Pfam" id="PF08447">
    <property type="entry name" value="PAS_3"/>
    <property type="match status" value="1"/>
</dbReference>
<comment type="caution">
    <text evidence="9">The sequence shown here is derived from an EMBL/GenBank/DDBJ whole genome shotgun (WGS) entry which is preliminary data.</text>
</comment>
<sequence>MKPKQQDFHFRPLILEAPMPAALYTGQEMTIALANEAMLNLWGKTGEVIGKKLSEVLPGPDGQPFPERLQRVYASGETYFVEEERVDLPVNGVIQPCYFNFSYKPVRDPAGNVYGILNIAVDVTSSVRAKELLIKAEERIHFALLAAELGTWDMDPVNGQVTWDDRCRQLYGFPPDRQVTYAEIRTCIHPDDLSLVTQAVDSALNPASDGNYDIKFRTGVPGSKEHRWIHNKGKAYFRDGKAYRFSGTTRDISEEVYKDQEKKKLLALVENSAELMSILELDGRNSYLNKAGMDLLGFKDPAEVIQTPVTALHAPEHFGQVENEVVPTTLNTGRWSGKMLLKHLQTGEVFPVYNSTVRIDDPVTGEAVAVGAIMRDLRPEMAAVAEQQKLISLIENSPDYMAVTNYDGKLIYLNKAGRELVGIGHDEDTSRIKARDFYDPRNLEWMSGVVMPELLNEGKWSGTIHVRHFKTGEIIPCHADFVIIHDKLTGEPIGRGATIRDLRPELSSREEQRKLLFLVDNSSDFISLSDLDGSVTYVNKAGQRMLGATDPREIMRINTEYVMPDELEKVQVSINRELTEKGRWTGEIAYRHFVTGESIPVHATTMFVYDPGTGKPQGRATIARDLRKENAAKNELRESAEKLTSILEGLPQIAYTTTPEGRVDYFSQKWYDFTGLPRMGVGTLNTGLFIAAADREMADKVWMDDVAARRPHRMELRLKRHDGVFRWHLSAALPVYNVQGEIVSWAGTLTDIHEQKETQRQKDDFLGIASHELKTPVTSIKAYTQVLEQMLRRSGDSRKADMVLKMDQQLNRLTNLISDLLDVTKIHTGKLQFNNDAFDFNEMVSEIMEDMQRTTTRHVVIGRLAGTVMLYGDKFRLGQVVTNLVSNAIKYAPAGGEIIVSSRVSDGGITLSVKDFGIGISGDKKERVFEQFYRVSGDKQQTFPGLGLGLYISREIIARAGGRIWVESEQGEGSTFSFSLPLTVVS</sequence>
<protein>
    <recommendedName>
        <fullName evidence="2">histidine kinase</fullName>
        <ecNumber evidence="2">2.7.13.3</ecNumber>
    </recommendedName>
</protein>
<name>A0A7K1Y3B4_9SPHI</name>
<dbReference type="SMART" id="SM00086">
    <property type="entry name" value="PAC"/>
    <property type="match status" value="4"/>
</dbReference>
<dbReference type="NCBIfam" id="TIGR00229">
    <property type="entry name" value="sensory_box"/>
    <property type="match status" value="5"/>
</dbReference>
<dbReference type="Pfam" id="PF08448">
    <property type="entry name" value="PAS_4"/>
    <property type="match status" value="1"/>
</dbReference>
<dbReference type="SMART" id="SM00387">
    <property type="entry name" value="HATPase_c"/>
    <property type="match status" value="1"/>
</dbReference>
<dbReference type="PANTHER" id="PTHR43304:SF1">
    <property type="entry name" value="PAC DOMAIN-CONTAINING PROTEIN"/>
    <property type="match status" value="1"/>
</dbReference>
<gene>
    <name evidence="9" type="ORF">GS398_20915</name>
</gene>
<dbReference type="PRINTS" id="PR00344">
    <property type="entry name" value="BCTRLSENSOR"/>
</dbReference>
<evidence type="ECO:0000256" key="1">
    <source>
        <dbReference type="ARBA" id="ARBA00000085"/>
    </source>
</evidence>
<feature type="domain" description="PAS" evidence="7">
    <location>
        <begin position="261"/>
        <end position="333"/>
    </location>
</feature>
<evidence type="ECO:0000256" key="3">
    <source>
        <dbReference type="ARBA" id="ARBA00022553"/>
    </source>
</evidence>
<dbReference type="InterPro" id="IPR000014">
    <property type="entry name" value="PAS"/>
</dbReference>
<dbReference type="InterPro" id="IPR003594">
    <property type="entry name" value="HATPase_dom"/>
</dbReference>
<reference evidence="9 10" key="1">
    <citation type="submission" date="2019-11" db="EMBL/GenBank/DDBJ databases">
        <title>Pedobacter sp. HMF7056 Genome sequencing and assembly.</title>
        <authorList>
            <person name="Kang H."/>
            <person name="Kim H."/>
            <person name="Joh K."/>
        </authorList>
    </citation>
    <scope>NUCLEOTIDE SEQUENCE [LARGE SCALE GENOMIC DNA]</scope>
    <source>
        <strain evidence="9 10">HMF7056</strain>
    </source>
</reference>
<evidence type="ECO:0000256" key="4">
    <source>
        <dbReference type="ARBA" id="ARBA00022679"/>
    </source>
</evidence>
<dbReference type="Pfam" id="PF13188">
    <property type="entry name" value="PAS_8"/>
    <property type="match status" value="1"/>
</dbReference>
<dbReference type="SMART" id="SM00091">
    <property type="entry name" value="PAS"/>
    <property type="match status" value="6"/>
</dbReference>
<evidence type="ECO:0000259" key="8">
    <source>
        <dbReference type="PROSITE" id="PS50113"/>
    </source>
</evidence>
<dbReference type="GO" id="GO:0000155">
    <property type="term" value="F:phosphorelay sensor kinase activity"/>
    <property type="evidence" value="ECO:0007669"/>
    <property type="project" value="InterPro"/>
</dbReference>
<dbReference type="Gene3D" id="1.10.287.130">
    <property type="match status" value="1"/>
</dbReference>
<dbReference type="InterPro" id="IPR036890">
    <property type="entry name" value="HATPase_C_sf"/>
</dbReference>
<evidence type="ECO:0000256" key="5">
    <source>
        <dbReference type="ARBA" id="ARBA00022777"/>
    </source>
</evidence>
<dbReference type="GO" id="GO:0006355">
    <property type="term" value="P:regulation of DNA-templated transcription"/>
    <property type="evidence" value="ECO:0007669"/>
    <property type="project" value="InterPro"/>
</dbReference>
<dbReference type="InterPro" id="IPR013655">
    <property type="entry name" value="PAS_fold_3"/>
</dbReference>
<feature type="domain" description="PAS" evidence="7">
    <location>
        <begin position="511"/>
        <end position="581"/>
    </location>
</feature>
<comment type="catalytic activity">
    <reaction evidence="1">
        <text>ATP + protein L-histidine = ADP + protein N-phospho-L-histidine.</text>
        <dbReference type="EC" id="2.7.13.3"/>
    </reaction>
</comment>
<dbReference type="EC" id="2.7.13.3" evidence="2"/>
<dbReference type="SMART" id="SM00388">
    <property type="entry name" value="HisKA"/>
    <property type="match status" value="1"/>
</dbReference>
<evidence type="ECO:0000259" key="7">
    <source>
        <dbReference type="PROSITE" id="PS50112"/>
    </source>
</evidence>
<dbReference type="PANTHER" id="PTHR43304">
    <property type="entry name" value="PHYTOCHROME-LIKE PROTEIN CPH1"/>
    <property type="match status" value="1"/>
</dbReference>
<feature type="domain" description="Histidine kinase" evidence="6">
    <location>
        <begin position="768"/>
        <end position="984"/>
    </location>
</feature>
<dbReference type="PROSITE" id="PS50109">
    <property type="entry name" value="HIS_KIN"/>
    <property type="match status" value="1"/>
</dbReference>
<dbReference type="InterPro" id="IPR001610">
    <property type="entry name" value="PAC"/>
</dbReference>
<dbReference type="InterPro" id="IPR004358">
    <property type="entry name" value="Sig_transdc_His_kin-like_C"/>
</dbReference>
<dbReference type="AlphaFoldDB" id="A0A7K1Y3B4"/>
<dbReference type="InterPro" id="IPR013656">
    <property type="entry name" value="PAS_4"/>
</dbReference>
<dbReference type="InterPro" id="IPR005467">
    <property type="entry name" value="His_kinase_dom"/>
</dbReference>
<keyword evidence="4" id="KW-0808">Transferase</keyword>
<organism evidence="9 10">
    <name type="scientific">Hufsiella ginkgonis</name>
    <dbReference type="NCBI Taxonomy" id="2695274"/>
    <lineage>
        <taxon>Bacteria</taxon>
        <taxon>Pseudomonadati</taxon>
        <taxon>Bacteroidota</taxon>
        <taxon>Sphingobacteriia</taxon>
        <taxon>Sphingobacteriales</taxon>
        <taxon>Sphingobacteriaceae</taxon>
        <taxon>Hufsiella</taxon>
    </lineage>
</organism>
<dbReference type="SUPFAM" id="SSF55874">
    <property type="entry name" value="ATPase domain of HSP90 chaperone/DNA topoisomerase II/histidine kinase"/>
    <property type="match status" value="1"/>
</dbReference>
<dbReference type="InterPro" id="IPR035965">
    <property type="entry name" value="PAS-like_dom_sf"/>
</dbReference>
<dbReference type="InterPro" id="IPR000700">
    <property type="entry name" value="PAS-assoc_C"/>
</dbReference>
<dbReference type="Pfam" id="PF02518">
    <property type="entry name" value="HATPase_c"/>
    <property type="match status" value="1"/>
</dbReference>
<dbReference type="Pfam" id="PF13426">
    <property type="entry name" value="PAS_9"/>
    <property type="match status" value="2"/>
</dbReference>
<evidence type="ECO:0000259" key="6">
    <source>
        <dbReference type="PROSITE" id="PS50109"/>
    </source>
</evidence>
<dbReference type="InterPro" id="IPR052162">
    <property type="entry name" value="Sensor_kinase/Photoreceptor"/>
</dbReference>
<feature type="domain" description="PAS" evidence="7">
    <location>
        <begin position="136"/>
        <end position="207"/>
    </location>
</feature>
<keyword evidence="5" id="KW-0418">Kinase</keyword>
<feature type="domain" description="PAC" evidence="8">
    <location>
        <begin position="79"/>
        <end position="135"/>
    </location>
</feature>
<keyword evidence="10" id="KW-1185">Reference proteome</keyword>
<dbReference type="PROSITE" id="PS50113">
    <property type="entry name" value="PAC"/>
    <property type="match status" value="2"/>
</dbReference>
<feature type="domain" description="PAS" evidence="7">
    <location>
        <begin position="386"/>
        <end position="458"/>
    </location>
</feature>
<evidence type="ECO:0000313" key="9">
    <source>
        <dbReference type="EMBL" id="MXV17775.1"/>
    </source>
</evidence>
<dbReference type="EMBL" id="WVHS01000006">
    <property type="protein sequence ID" value="MXV17775.1"/>
    <property type="molecule type" value="Genomic_DNA"/>
</dbReference>
<dbReference type="InterPro" id="IPR036097">
    <property type="entry name" value="HisK_dim/P_sf"/>
</dbReference>
<keyword evidence="3" id="KW-0597">Phosphoprotein</keyword>
<dbReference type="Gene3D" id="3.30.450.20">
    <property type="entry name" value="PAS domain"/>
    <property type="match status" value="6"/>
</dbReference>
<dbReference type="FunFam" id="3.30.565.10:FF:000006">
    <property type="entry name" value="Sensor histidine kinase WalK"/>
    <property type="match status" value="1"/>
</dbReference>
<dbReference type="InterPro" id="IPR003661">
    <property type="entry name" value="HisK_dim/P_dom"/>
</dbReference>
<feature type="domain" description="PAC" evidence="8">
    <location>
        <begin position="712"/>
        <end position="764"/>
    </location>
</feature>
<dbReference type="Pfam" id="PF00512">
    <property type="entry name" value="HisKA"/>
    <property type="match status" value="1"/>
</dbReference>
<dbReference type="SUPFAM" id="SSF47384">
    <property type="entry name" value="Homodimeric domain of signal transducing histidine kinase"/>
    <property type="match status" value="1"/>
</dbReference>
<dbReference type="CDD" id="cd00130">
    <property type="entry name" value="PAS"/>
    <property type="match status" value="3"/>
</dbReference>
<proteinExistence type="predicted"/>
<dbReference type="InterPro" id="IPR013767">
    <property type="entry name" value="PAS_fold"/>
</dbReference>
<dbReference type="Gene3D" id="3.30.565.10">
    <property type="entry name" value="Histidine kinase-like ATPase, C-terminal domain"/>
    <property type="match status" value="1"/>
</dbReference>
<accession>A0A7K1Y3B4</accession>